<reference evidence="2 3" key="1">
    <citation type="submission" date="2020-08" db="EMBL/GenBank/DDBJ databases">
        <title>Genome sequence of Erysipelothrix inopinata DSM 15511T.</title>
        <authorList>
            <person name="Hyun D.-W."/>
            <person name="Bae J.-W."/>
        </authorList>
    </citation>
    <scope>NUCLEOTIDE SEQUENCE [LARGE SCALE GENOMIC DNA]</scope>
    <source>
        <strain evidence="2 3">DSM 15511</strain>
    </source>
</reference>
<dbReference type="EMBL" id="CP060715">
    <property type="protein sequence ID" value="QNN61500.1"/>
    <property type="molecule type" value="Genomic_DNA"/>
</dbReference>
<feature type="transmembrane region" description="Helical" evidence="1">
    <location>
        <begin position="23"/>
        <end position="48"/>
    </location>
</feature>
<organism evidence="2 3">
    <name type="scientific">Erysipelothrix inopinata</name>
    <dbReference type="NCBI Taxonomy" id="225084"/>
    <lineage>
        <taxon>Bacteria</taxon>
        <taxon>Bacillati</taxon>
        <taxon>Bacillota</taxon>
        <taxon>Erysipelotrichia</taxon>
        <taxon>Erysipelotrichales</taxon>
        <taxon>Erysipelotrichaceae</taxon>
        <taxon>Erysipelothrix</taxon>
    </lineage>
</organism>
<evidence type="ECO:0000313" key="2">
    <source>
        <dbReference type="EMBL" id="QNN61500.1"/>
    </source>
</evidence>
<dbReference type="Proteomes" id="UP000515928">
    <property type="component" value="Chromosome"/>
</dbReference>
<keyword evidence="1" id="KW-0472">Membrane</keyword>
<dbReference type="KEGG" id="eio:H9L01_03825"/>
<sequence>MFRIILFISKTQRTVSSHEENEFILVLHIARICRYIIVLVILIIISFLTR</sequence>
<keyword evidence="1" id="KW-0812">Transmembrane</keyword>
<gene>
    <name evidence="2" type="ORF">H9L01_03825</name>
</gene>
<name>A0A7G9S0X5_9FIRM</name>
<accession>A0A7G9S0X5</accession>
<evidence type="ECO:0000256" key="1">
    <source>
        <dbReference type="SAM" id="Phobius"/>
    </source>
</evidence>
<dbReference type="RefSeq" id="WP_187534700.1">
    <property type="nucleotide sequence ID" value="NZ_CBCSHU010000013.1"/>
</dbReference>
<keyword evidence="3" id="KW-1185">Reference proteome</keyword>
<keyword evidence="1" id="KW-1133">Transmembrane helix</keyword>
<evidence type="ECO:0000313" key="3">
    <source>
        <dbReference type="Proteomes" id="UP000515928"/>
    </source>
</evidence>
<dbReference type="AlphaFoldDB" id="A0A7G9S0X5"/>
<proteinExistence type="predicted"/>
<protein>
    <submittedName>
        <fullName evidence="2">Uncharacterized protein</fullName>
    </submittedName>
</protein>